<dbReference type="RefSeq" id="WP_093614432.1">
    <property type="nucleotide sequence ID" value="NZ_FNFF01000012.1"/>
</dbReference>
<dbReference type="PROSITE" id="PS50949">
    <property type="entry name" value="HTH_GNTR"/>
    <property type="match status" value="1"/>
</dbReference>
<keyword evidence="1" id="KW-0805">Transcription regulation</keyword>
<keyword evidence="2" id="KW-0238">DNA-binding</keyword>
<dbReference type="GO" id="GO:0003677">
    <property type="term" value="F:DNA binding"/>
    <property type="evidence" value="ECO:0007669"/>
    <property type="project" value="UniProtKB-KW"/>
</dbReference>
<dbReference type="STRING" id="417292.SAMN05421806_112188"/>
<dbReference type="AlphaFoldDB" id="A0A1G9F218"/>
<dbReference type="OrthoDB" id="7363114at2"/>
<name>A0A1G9F218_9ACTN</name>
<dbReference type="CDD" id="cd07377">
    <property type="entry name" value="WHTH_GntR"/>
    <property type="match status" value="1"/>
</dbReference>
<keyword evidence="6" id="KW-1185">Reference proteome</keyword>
<dbReference type="Proteomes" id="UP000199155">
    <property type="component" value="Unassembled WGS sequence"/>
</dbReference>
<dbReference type="PANTHER" id="PTHR44846:SF17">
    <property type="entry name" value="GNTR-FAMILY TRANSCRIPTIONAL REGULATOR"/>
    <property type="match status" value="1"/>
</dbReference>
<reference evidence="5 6" key="1">
    <citation type="submission" date="2016-10" db="EMBL/GenBank/DDBJ databases">
        <authorList>
            <person name="de Groot N.N."/>
        </authorList>
    </citation>
    <scope>NUCLEOTIDE SEQUENCE [LARGE SCALE GENOMIC DNA]</scope>
    <source>
        <strain evidence="5 6">CGMCC 4.5727</strain>
    </source>
</reference>
<dbReference type="PANTHER" id="PTHR44846">
    <property type="entry name" value="MANNOSYL-D-GLYCERATE TRANSPORT/METABOLISM SYSTEM REPRESSOR MNGR-RELATED"/>
    <property type="match status" value="1"/>
</dbReference>
<evidence type="ECO:0000313" key="5">
    <source>
        <dbReference type="EMBL" id="SDK82489.1"/>
    </source>
</evidence>
<feature type="domain" description="HTH gntR-type" evidence="4">
    <location>
        <begin position="9"/>
        <end position="77"/>
    </location>
</feature>
<evidence type="ECO:0000313" key="6">
    <source>
        <dbReference type="Proteomes" id="UP000199155"/>
    </source>
</evidence>
<dbReference type="SMART" id="SM00345">
    <property type="entry name" value="HTH_GNTR"/>
    <property type="match status" value="1"/>
</dbReference>
<evidence type="ECO:0000259" key="4">
    <source>
        <dbReference type="PROSITE" id="PS50949"/>
    </source>
</evidence>
<dbReference type="GO" id="GO:0045892">
    <property type="term" value="P:negative regulation of DNA-templated transcription"/>
    <property type="evidence" value="ECO:0007669"/>
    <property type="project" value="TreeGrafter"/>
</dbReference>
<organism evidence="5 6">
    <name type="scientific">Streptomyces indicus</name>
    <dbReference type="NCBI Taxonomy" id="417292"/>
    <lineage>
        <taxon>Bacteria</taxon>
        <taxon>Bacillati</taxon>
        <taxon>Actinomycetota</taxon>
        <taxon>Actinomycetes</taxon>
        <taxon>Kitasatosporales</taxon>
        <taxon>Streptomycetaceae</taxon>
        <taxon>Streptomyces</taxon>
    </lineage>
</organism>
<gene>
    <name evidence="5" type="ORF">SAMN05421806_112188</name>
</gene>
<dbReference type="Gene3D" id="1.10.10.10">
    <property type="entry name" value="Winged helix-like DNA-binding domain superfamily/Winged helix DNA-binding domain"/>
    <property type="match status" value="1"/>
</dbReference>
<evidence type="ECO:0000256" key="3">
    <source>
        <dbReference type="ARBA" id="ARBA00023163"/>
    </source>
</evidence>
<dbReference type="InterPro" id="IPR050679">
    <property type="entry name" value="Bact_HTH_transcr_reg"/>
</dbReference>
<dbReference type="InterPro" id="IPR036390">
    <property type="entry name" value="WH_DNA-bd_sf"/>
</dbReference>
<sequence length="119" mass="12588">MTVADSDPRPKKVQIADALRDEIKAGKPTEGQKLDSLRDLADRFKVTTVTVGQGLQILMDEGLIFSVPNRGYFVQPAGAEAAGASGNVGAVITALQSELRELAARVAKLEERADHTGSA</sequence>
<accession>A0A1G9F218</accession>
<dbReference type="SUPFAM" id="SSF46785">
    <property type="entry name" value="Winged helix' DNA-binding domain"/>
    <property type="match status" value="1"/>
</dbReference>
<dbReference type="GO" id="GO:0003700">
    <property type="term" value="F:DNA-binding transcription factor activity"/>
    <property type="evidence" value="ECO:0007669"/>
    <property type="project" value="InterPro"/>
</dbReference>
<evidence type="ECO:0000256" key="1">
    <source>
        <dbReference type="ARBA" id="ARBA00023015"/>
    </source>
</evidence>
<dbReference type="InterPro" id="IPR036388">
    <property type="entry name" value="WH-like_DNA-bd_sf"/>
</dbReference>
<keyword evidence="3" id="KW-0804">Transcription</keyword>
<proteinExistence type="predicted"/>
<evidence type="ECO:0000256" key="2">
    <source>
        <dbReference type="ARBA" id="ARBA00023125"/>
    </source>
</evidence>
<protein>
    <submittedName>
        <fullName evidence="5">Regulatory protein, gntR family</fullName>
    </submittedName>
</protein>
<dbReference type="EMBL" id="FNFF01000012">
    <property type="protein sequence ID" value="SDK82489.1"/>
    <property type="molecule type" value="Genomic_DNA"/>
</dbReference>
<dbReference type="InterPro" id="IPR000524">
    <property type="entry name" value="Tscrpt_reg_HTH_GntR"/>
</dbReference>
<dbReference type="Pfam" id="PF00392">
    <property type="entry name" value="GntR"/>
    <property type="match status" value="1"/>
</dbReference>